<reference evidence="1 2" key="1">
    <citation type="submission" date="2023-06" db="EMBL/GenBank/DDBJ databases">
        <title>Thiopseudomonas sp. CY1220 draft genome sequence.</title>
        <authorList>
            <person name="Zhao G."/>
            <person name="An M."/>
        </authorList>
    </citation>
    <scope>NUCLEOTIDE SEQUENCE [LARGE SCALE GENOMIC DNA]</scope>
    <source>
        <strain evidence="1 2">CY1220</strain>
    </source>
</reference>
<evidence type="ECO:0000313" key="2">
    <source>
        <dbReference type="Proteomes" id="UP001241056"/>
    </source>
</evidence>
<dbReference type="RefSeq" id="WP_289410438.1">
    <property type="nucleotide sequence ID" value="NZ_JAUCDY010000005.1"/>
</dbReference>
<accession>A0ABT7SQF0</accession>
<evidence type="ECO:0000313" key="1">
    <source>
        <dbReference type="EMBL" id="MDM7857777.1"/>
    </source>
</evidence>
<comment type="caution">
    <text evidence="1">The sequence shown here is derived from an EMBL/GenBank/DDBJ whole genome shotgun (WGS) entry which is preliminary data.</text>
</comment>
<dbReference type="EMBL" id="JAUCDY010000005">
    <property type="protein sequence ID" value="MDM7857777.1"/>
    <property type="molecule type" value="Genomic_DNA"/>
</dbReference>
<protein>
    <submittedName>
        <fullName evidence="1">Uncharacterized protein</fullName>
    </submittedName>
</protein>
<keyword evidence="2" id="KW-1185">Reference proteome</keyword>
<gene>
    <name evidence="1" type="ORF">QEZ41_05730</name>
</gene>
<proteinExistence type="predicted"/>
<dbReference type="Proteomes" id="UP001241056">
    <property type="component" value="Unassembled WGS sequence"/>
</dbReference>
<sequence>MTDKPRDARYQVSADRESAVRRVRYVETNRGDADECTLCQLDEGVIESAAGSALAASESQDEQQPETEEAQFVRQQLFEAIENQLRDNDPPFVQSVLNKLVLVGIGREEAVEMMAYILSLEIQKTLSQDSGFDLQNYEKMLRALPDLPDDEDA</sequence>
<organism evidence="1 2">
    <name type="scientific">Thiopseudomonas acetoxidans</name>
    <dbReference type="NCBI Taxonomy" id="3041622"/>
    <lineage>
        <taxon>Bacteria</taxon>
        <taxon>Pseudomonadati</taxon>
        <taxon>Pseudomonadota</taxon>
        <taxon>Gammaproteobacteria</taxon>
        <taxon>Pseudomonadales</taxon>
        <taxon>Pseudomonadaceae</taxon>
        <taxon>Thiopseudomonas</taxon>
    </lineage>
</organism>
<name>A0ABT7SQF0_9GAMM</name>